<proteinExistence type="predicted"/>
<keyword evidence="1" id="KW-0472">Membrane</keyword>
<dbReference type="Proteomes" id="UP000824130">
    <property type="component" value="Unassembled WGS sequence"/>
</dbReference>
<comment type="caution">
    <text evidence="2">The sequence shown here is derived from an EMBL/GenBank/DDBJ whole genome shotgun (WGS) entry which is preliminary data.</text>
</comment>
<feature type="transmembrane region" description="Helical" evidence="1">
    <location>
        <begin position="9"/>
        <end position="29"/>
    </location>
</feature>
<reference evidence="2" key="1">
    <citation type="submission" date="2020-10" db="EMBL/GenBank/DDBJ databases">
        <authorList>
            <person name="Gilroy R."/>
        </authorList>
    </citation>
    <scope>NUCLEOTIDE SEQUENCE</scope>
    <source>
        <strain evidence="2">ChiSjej4B22-8349</strain>
    </source>
</reference>
<feature type="transmembrane region" description="Helical" evidence="1">
    <location>
        <begin position="35"/>
        <end position="53"/>
    </location>
</feature>
<gene>
    <name evidence="2" type="ORF">IAD25_01585</name>
</gene>
<accession>A0A9D1N5M2</accession>
<keyword evidence="1" id="KW-1133">Transmembrane helix</keyword>
<evidence type="ECO:0000313" key="3">
    <source>
        <dbReference type="Proteomes" id="UP000824130"/>
    </source>
</evidence>
<reference evidence="2" key="2">
    <citation type="journal article" date="2021" name="PeerJ">
        <title>Extensive microbial diversity within the chicken gut microbiome revealed by metagenomics and culture.</title>
        <authorList>
            <person name="Gilroy R."/>
            <person name="Ravi A."/>
            <person name="Getino M."/>
            <person name="Pursley I."/>
            <person name="Horton D.L."/>
            <person name="Alikhan N.F."/>
            <person name="Baker D."/>
            <person name="Gharbi K."/>
            <person name="Hall N."/>
            <person name="Watson M."/>
            <person name="Adriaenssens E.M."/>
            <person name="Foster-Nyarko E."/>
            <person name="Jarju S."/>
            <person name="Secka A."/>
            <person name="Antonio M."/>
            <person name="Oren A."/>
            <person name="Chaudhuri R.R."/>
            <person name="La Ragione R."/>
            <person name="Hildebrand F."/>
            <person name="Pallen M.J."/>
        </authorList>
    </citation>
    <scope>NUCLEOTIDE SEQUENCE</scope>
    <source>
        <strain evidence="2">ChiSjej4B22-8349</strain>
    </source>
</reference>
<evidence type="ECO:0000256" key="1">
    <source>
        <dbReference type="SAM" id="Phobius"/>
    </source>
</evidence>
<name>A0A9D1N5M2_9FIRM</name>
<dbReference type="EMBL" id="DVOB01000036">
    <property type="protein sequence ID" value="HIU95391.1"/>
    <property type="molecule type" value="Genomic_DNA"/>
</dbReference>
<feature type="transmembrane region" description="Helical" evidence="1">
    <location>
        <begin position="82"/>
        <end position="102"/>
    </location>
</feature>
<keyword evidence="1" id="KW-0812">Transmembrane</keyword>
<evidence type="ECO:0000313" key="2">
    <source>
        <dbReference type="EMBL" id="HIU95391.1"/>
    </source>
</evidence>
<feature type="transmembrane region" description="Helical" evidence="1">
    <location>
        <begin position="108"/>
        <end position="129"/>
    </location>
</feature>
<dbReference type="AlphaFoldDB" id="A0A9D1N5M2"/>
<organism evidence="2 3">
    <name type="scientific">Candidatus Allocopromorpha excrementipullorum</name>
    <dbReference type="NCBI Taxonomy" id="2840743"/>
    <lineage>
        <taxon>Bacteria</taxon>
        <taxon>Bacillati</taxon>
        <taxon>Bacillota</taxon>
        <taxon>Clostridia</taxon>
        <taxon>Eubacteriales</taxon>
        <taxon>Eubacteriaceae</taxon>
        <taxon>Eubacteriaceae incertae sedis</taxon>
        <taxon>Candidatus Allocopromorpha</taxon>
    </lineage>
</organism>
<evidence type="ECO:0008006" key="4">
    <source>
        <dbReference type="Google" id="ProtNLM"/>
    </source>
</evidence>
<sequence>MKRRSKNMIWYLGYAASLALILIIILTDLPGKADMALAVLMAVIFSVSHMNIFHNKMLSRDDDYRVSVMDERNIAIREKAGNIANMATMTLLGLATVIFIAFDYIFSAIVTGVIVAVQPVILIIISNALEKKM</sequence>
<protein>
    <recommendedName>
        <fullName evidence="4">DUF2178 domain-containing protein</fullName>
    </recommendedName>
</protein>